<dbReference type="AlphaFoldDB" id="A0A1Q9CPA2"/>
<proteinExistence type="predicted"/>
<evidence type="ECO:0000313" key="2">
    <source>
        <dbReference type="EMBL" id="OLP84697.1"/>
    </source>
</evidence>
<name>A0A1Q9CPA2_SYMMI</name>
<organism evidence="2 3">
    <name type="scientific">Symbiodinium microadriaticum</name>
    <name type="common">Dinoflagellate</name>
    <name type="synonym">Zooxanthella microadriatica</name>
    <dbReference type="NCBI Taxonomy" id="2951"/>
    <lineage>
        <taxon>Eukaryota</taxon>
        <taxon>Sar</taxon>
        <taxon>Alveolata</taxon>
        <taxon>Dinophyceae</taxon>
        <taxon>Suessiales</taxon>
        <taxon>Symbiodiniaceae</taxon>
        <taxon>Symbiodinium</taxon>
    </lineage>
</organism>
<reference evidence="2 3" key="1">
    <citation type="submission" date="2016-02" db="EMBL/GenBank/DDBJ databases">
        <title>Genome analysis of coral dinoflagellate symbionts highlights evolutionary adaptations to a symbiotic lifestyle.</title>
        <authorList>
            <person name="Aranda M."/>
            <person name="Li Y."/>
            <person name="Liew Y.J."/>
            <person name="Baumgarten S."/>
            <person name="Simakov O."/>
            <person name="Wilson M."/>
            <person name="Piel J."/>
            <person name="Ashoor H."/>
            <person name="Bougouffa S."/>
            <person name="Bajic V.B."/>
            <person name="Ryu T."/>
            <person name="Ravasi T."/>
            <person name="Bayer T."/>
            <person name="Micklem G."/>
            <person name="Kim H."/>
            <person name="Bhak J."/>
            <person name="Lajeunesse T.C."/>
            <person name="Voolstra C.R."/>
        </authorList>
    </citation>
    <scope>NUCLEOTIDE SEQUENCE [LARGE SCALE GENOMIC DNA]</scope>
    <source>
        <strain evidence="2 3">CCMP2467</strain>
    </source>
</reference>
<gene>
    <name evidence="2" type="ORF">AK812_SmicGene34412</name>
</gene>
<dbReference type="EMBL" id="LSRX01001023">
    <property type="protein sequence ID" value="OLP84697.1"/>
    <property type="molecule type" value="Genomic_DNA"/>
</dbReference>
<comment type="caution">
    <text evidence="2">The sequence shown here is derived from an EMBL/GenBank/DDBJ whole genome shotgun (WGS) entry which is preliminary data.</text>
</comment>
<dbReference type="Proteomes" id="UP000186817">
    <property type="component" value="Unassembled WGS sequence"/>
</dbReference>
<sequence length="171" mass="18996">MISWWSLRKPMHSANMMPNTAPLRELNRSDRSSDLGAPTASANNSEAERFGRIIVFPHPQSYTHCSEVPEELLAEEPEAAPTTPAATQQEAEDTQQKDSPKAKVKAKAKATASEMCDVLSRFSLEDCRFAHECEKMDDEPKAEGEKKDKPKTEGKKKEDKPKAKGVKKVGK</sequence>
<accession>A0A1Q9CPA2</accession>
<keyword evidence="3" id="KW-1185">Reference proteome</keyword>
<feature type="compositionally biased region" description="Basic and acidic residues" evidence="1">
    <location>
        <begin position="132"/>
        <end position="162"/>
    </location>
</feature>
<evidence type="ECO:0000313" key="3">
    <source>
        <dbReference type="Proteomes" id="UP000186817"/>
    </source>
</evidence>
<feature type="region of interest" description="Disordered" evidence="1">
    <location>
        <begin position="67"/>
        <end position="110"/>
    </location>
</feature>
<feature type="region of interest" description="Disordered" evidence="1">
    <location>
        <begin position="132"/>
        <end position="171"/>
    </location>
</feature>
<evidence type="ECO:0000256" key="1">
    <source>
        <dbReference type="SAM" id="MobiDB-lite"/>
    </source>
</evidence>
<feature type="compositionally biased region" description="Acidic residues" evidence="1">
    <location>
        <begin position="68"/>
        <end position="78"/>
    </location>
</feature>
<feature type="compositionally biased region" description="Low complexity" evidence="1">
    <location>
        <begin position="79"/>
        <end position="89"/>
    </location>
</feature>
<feature type="region of interest" description="Disordered" evidence="1">
    <location>
        <begin position="24"/>
        <end position="44"/>
    </location>
</feature>
<protein>
    <submittedName>
        <fullName evidence="2">Uncharacterized protein</fullName>
    </submittedName>
</protein>